<proteinExistence type="predicted"/>
<evidence type="ECO:0000256" key="1">
    <source>
        <dbReference type="SAM" id="SignalP"/>
    </source>
</evidence>
<reference evidence="2" key="1">
    <citation type="journal article" date="2020" name="Stud. Mycol.">
        <title>101 Dothideomycetes genomes: a test case for predicting lifestyles and emergence of pathogens.</title>
        <authorList>
            <person name="Haridas S."/>
            <person name="Albert R."/>
            <person name="Binder M."/>
            <person name="Bloem J."/>
            <person name="Labutti K."/>
            <person name="Salamov A."/>
            <person name="Andreopoulos B."/>
            <person name="Baker S."/>
            <person name="Barry K."/>
            <person name="Bills G."/>
            <person name="Bluhm B."/>
            <person name="Cannon C."/>
            <person name="Castanera R."/>
            <person name="Culley D."/>
            <person name="Daum C."/>
            <person name="Ezra D."/>
            <person name="Gonzalez J."/>
            <person name="Henrissat B."/>
            <person name="Kuo A."/>
            <person name="Liang C."/>
            <person name="Lipzen A."/>
            <person name="Lutzoni F."/>
            <person name="Magnuson J."/>
            <person name="Mondo S."/>
            <person name="Nolan M."/>
            <person name="Ohm R."/>
            <person name="Pangilinan J."/>
            <person name="Park H.-J."/>
            <person name="Ramirez L."/>
            <person name="Alfaro M."/>
            <person name="Sun H."/>
            <person name="Tritt A."/>
            <person name="Yoshinaga Y."/>
            <person name="Zwiers L.-H."/>
            <person name="Turgeon B."/>
            <person name="Goodwin S."/>
            <person name="Spatafora J."/>
            <person name="Crous P."/>
            <person name="Grigoriev I."/>
        </authorList>
    </citation>
    <scope>NUCLEOTIDE SEQUENCE</scope>
    <source>
        <strain evidence="2">CBS 107.79</strain>
    </source>
</reference>
<dbReference type="Proteomes" id="UP000800036">
    <property type="component" value="Unassembled WGS sequence"/>
</dbReference>
<gene>
    <name evidence="2" type="ORF">BU23DRAFT_570413</name>
</gene>
<evidence type="ECO:0000313" key="3">
    <source>
        <dbReference type="Proteomes" id="UP000800036"/>
    </source>
</evidence>
<dbReference type="OrthoDB" id="3770142at2759"/>
<sequence length="192" mass="21839">MQLTMSKYLAYVLTTLFALVQLTVANFDLYQVHGVLATGPWPGTEIKGWKVVNDDPRCDQIDLNAGWRSAGDLSHGRRDIRCEGKCGINDPPWPDVKLVEMHFTNNPLWHFTIYKGRGYNVDGTWRMGLLGTDNKQYGECFAYEGHAFSCKYPDVHIQLDGQRKFRCFAQINANDINNAYKNEKPADGEQSD</sequence>
<name>A0A6A5UZY7_9PLEO</name>
<protein>
    <submittedName>
        <fullName evidence="2">Uncharacterized protein</fullName>
    </submittedName>
</protein>
<accession>A0A6A5UZY7</accession>
<keyword evidence="3" id="KW-1185">Reference proteome</keyword>
<dbReference type="AlphaFoldDB" id="A0A6A5UZY7"/>
<organism evidence="2 3">
    <name type="scientific">Bimuria novae-zelandiae CBS 107.79</name>
    <dbReference type="NCBI Taxonomy" id="1447943"/>
    <lineage>
        <taxon>Eukaryota</taxon>
        <taxon>Fungi</taxon>
        <taxon>Dikarya</taxon>
        <taxon>Ascomycota</taxon>
        <taxon>Pezizomycotina</taxon>
        <taxon>Dothideomycetes</taxon>
        <taxon>Pleosporomycetidae</taxon>
        <taxon>Pleosporales</taxon>
        <taxon>Massarineae</taxon>
        <taxon>Didymosphaeriaceae</taxon>
        <taxon>Bimuria</taxon>
    </lineage>
</organism>
<feature type="chain" id="PRO_5025543688" evidence="1">
    <location>
        <begin position="26"/>
        <end position="192"/>
    </location>
</feature>
<evidence type="ECO:0000313" key="2">
    <source>
        <dbReference type="EMBL" id="KAF1970733.1"/>
    </source>
</evidence>
<dbReference type="EMBL" id="ML976698">
    <property type="protein sequence ID" value="KAF1970733.1"/>
    <property type="molecule type" value="Genomic_DNA"/>
</dbReference>
<feature type="signal peptide" evidence="1">
    <location>
        <begin position="1"/>
        <end position="25"/>
    </location>
</feature>
<keyword evidence="1" id="KW-0732">Signal</keyword>